<comment type="caution">
    <text evidence="4">The sequence shown here is derived from an EMBL/GenBank/DDBJ whole genome shotgun (WGS) entry which is preliminary data.</text>
</comment>
<keyword evidence="2" id="KW-0479">Metal-binding</keyword>
<feature type="binding site" evidence="2">
    <location>
        <position position="102"/>
    </location>
    <ligand>
        <name>Mn(2+)</name>
        <dbReference type="ChEBI" id="CHEBI:29035"/>
        <label>2</label>
    </ligand>
</feature>
<dbReference type="InterPro" id="IPR036264">
    <property type="entry name" value="Bact_exopeptidase_dim_dom"/>
</dbReference>
<dbReference type="FunFam" id="3.30.70.360:FF:000001">
    <property type="entry name" value="N-acetyldiaminopimelate deacetylase"/>
    <property type="match status" value="1"/>
</dbReference>
<reference evidence="4 5" key="1">
    <citation type="submission" date="2020-07" db="EMBL/GenBank/DDBJ databases">
        <title>Halomonas sp. QX-2 draft genome sequence.</title>
        <authorList>
            <person name="Qiu X."/>
        </authorList>
    </citation>
    <scope>NUCLEOTIDE SEQUENCE [LARGE SCALE GENOMIC DNA]</scope>
    <source>
        <strain evidence="4 5">QX-2</strain>
    </source>
</reference>
<evidence type="ECO:0000313" key="5">
    <source>
        <dbReference type="Proteomes" id="UP000520876"/>
    </source>
</evidence>
<dbReference type="Proteomes" id="UP000520876">
    <property type="component" value="Unassembled WGS sequence"/>
</dbReference>
<feature type="domain" description="Peptidase M20 dimerisation" evidence="3">
    <location>
        <begin position="185"/>
        <end position="282"/>
    </location>
</feature>
<dbReference type="GO" id="GO:0019877">
    <property type="term" value="P:diaminopimelate biosynthetic process"/>
    <property type="evidence" value="ECO:0007669"/>
    <property type="project" value="UniProtKB-ARBA"/>
</dbReference>
<dbReference type="AlphaFoldDB" id="A0A7Z0N827"/>
<dbReference type="EMBL" id="JACCGK010000010">
    <property type="protein sequence ID" value="NYT73367.1"/>
    <property type="molecule type" value="Genomic_DNA"/>
</dbReference>
<feature type="binding site" evidence="2">
    <location>
        <position position="104"/>
    </location>
    <ligand>
        <name>Mn(2+)</name>
        <dbReference type="ChEBI" id="CHEBI:29035"/>
        <label>2</label>
    </ligand>
</feature>
<dbReference type="InterPro" id="IPR017439">
    <property type="entry name" value="Amidohydrolase"/>
</dbReference>
<feature type="binding site" evidence="2">
    <location>
        <position position="162"/>
    </location>
    <ligand>
        <name>Mn(2+)</name>
        <dbReference type="ChEBI" id="CHEBI:29035"/>
        <label>2</label>
    </ligand>
</feature>
<sequence>MEILKKIEREVIELRHSIHKEPELSGQENETRKKIIRFLDTFEIHEIKKGHAGSLIVDITSSHNDSSDLVIGIRGDMDALPINEERDDLSYQSQKKGVMHACGHDTHTAIAAGVAAYFNNKKDLNGAIRIIFQPSEECEPLGGREVVKEGWIDNVDIMLGIHAYPSLPSGTVGIINNHVTASADTFSIIFSGQSAHGAFPHEGTDTIFIASAFIQLLQGLVTRQTDANENSIVSIGVISGGTAENIVCDRTEIKGTIRTHSTQGRYRLQNKIKNLANDLAKSHGAKSTFTLLEGEPAVFNDPKLLESFKKSTEKIIGKNNVKQLPPLMGSDDFGFYSQKTKSLYFFYGTHNIQYGHTHPLHTSKFGVADQDMILGLKLVISAAAEFLNSQKKG</sequence>
<dbReference type="Pfam" id="PF01546">
    <property type="entry name" value="Peptidase_M20"/>
    <property type="match status" value="1"/>
</dbReference>
<dbReference type="Gene3D" id="3.40.630.10">
    <property type="entry name" value="Zn peptidases"/>
    <property type="match status" value="1"/>
</dbReference>
<dbReference type="PANTHER" id="PTHR11014">
    <property type="entry name" value="PEPTIDASE M20 FAMILY MEMBER"/>
    <property type="match status" value="1"/>
</dbReference>
<proteinExistence type="predicted"/>
<dbReference type="Pfam" id="PF07687">
    <property type="entry name" value="M20_dimer"/>
    <property type="match status" value="1"/>
</dbReference>
<dbReference type="InterPro" id="IPR011650">
    <property type="entry name" value="Peptidase_M20_dimer"/>
</dbReference>
<dbReference type="Gene3D" id="3.30.70.360">
    <property type="match status" value="1"/>
</dbReference>
<feature type="binding site" evidence="2">
    <location>
        <position position="361"/>
    </location>
    <ligand>
        <name>Mn(2+)</name>
        <dbReference type="ChEBI" id="CHEBI:29035"/>
        <label>2</label>
    </ligand>
</feature>
<evidence type="ECO:0000259" key="3">
    <source>
        <dbReference type="Pfam" id="PF07687"/>
    </source>
</evidence>
<dbReference type="InterPro" id="IPR002933">
    <property type="entry name" value="Peptidase_M20"/>
</dbReference>
<gene>
    <name evidence="4" type="ORF">HZU72_13130</name>
</gene>
<accession>A0A7Z0N827</accession>
<dbReference type="NCBIfam" id="TIGR01891">
    <property type="entry name" value="amidohydrolases"/>
    <property type="match status" value="1"/>
</dbReference>
<organism evidence="4 5">
    <name type="scientific">Vreelandella sedimenti</name>
    <dbReference type="NCBI Taxonomy" id="2729618"/>
    <lineage>
        <taxon>Bacteria</taxon>
        <taxon>Pseudomonadati</taxon>
        <taxon>Pseudomonadota</taxon>
        <taxon>Gammaproteobacteria</taxon>
        <taxon>Oceanospirillales</taxon>
        <taxon>Halomonadaceae</taxon>
        <taxon>Vreelandella</taxon>
    </lineage>
</organism>
<dbReference type="PANTHER" id="PTHR11014:SF63">
    <property type="entry name" value="METALLOPEPTIDASE, PUTATIVE (AFU_ORTHOLOGUE AFUA_6G09600)-RELATED"/>
    <property type="match status" value="1"/>
</dbReference>
<dbReference type="GO" id="GO:0050118">
    <property type="term" value="F:N-acetyldiaminopimelate deacetylase activity"/>
    <property type="evidence" value="ECO:0007669"/>
    <property type="project" value="UniProtKB-ARBA"/>
</dbReference>
<evidence type="ECO:0000256" key="2">
    <source>
        <dbReference type="PIRSR" id="PIRSR005962-1"/>
    </source>
</evidence>
<keyword evidence="1 4" id="KW-0378">Hydrolase</keyword>
<evidence type="ECO:0000256" key="1">
    <source>
        <dbReference type="ARBA" id="ARBA00022801"/>
    </source>
</evidence>
<protein>
    <submittedName>
        <fullName evidence="4">Amidohydrolase</fullName>
    </submittedName>
</protein>
<keyword evidence="5" id="KW-1185">Reference proteome</keyword>
<dbReference type="PIRSF" id="PIRSF005962">
    <property type="entry name" value="Pept_M20D_amidohydro"/>
    <property type="match status" value="1"/>
</dbReference>
<keyword evidence="2" id="KW-0464">Manganese</keyword>
<evidence type="ECO:0000313" key="4">
    <source>
        <dbReference type="EMBL" id="NYT73367.1"/>
    </source>
</evidence>
<dbReference type="GO" id="GO:0046872">
    <property type="term" value="F:metal ion binding"/>
    <property type="evidence" value="ECO:0007669"/>
    <property type="project" value="UniProtKB-KW"/>
</dbReference>
<dbReference type="RefSeq" id="WP_022519913.1">
    <property type="nucleotide sequence ID" value="NZ_JACCGK010000010.1"/>
</dbReference>
<feature type="binding site" evidence="2">
    <location>
        <position position="137"/>
    </location>
    <ligand>
        <name>Mn(2+)</name>
        <dbReference type="ChEBI" id="CHEBI:29035"/>
        <label>2</label>
    </ligand>
</feature>
<comment type="cofactor">
    <cofactor evidence="2">
        <name>Mn(2+)</name>
        <dbReference type="ChEBI" id="CHEBI:29035"/>
    </cofactor>
    <text evidence="2">The Mn(2+) ion enhances activity.</text>
</comment>
<dbReference type="SUPFAM" id="SSF53187">
    <property type="entry name" value="Zn-dependent exopeptidases"/>
    <property type="match status" value="1"/>
</dbReference>
<name>A0A7Z0N827_9GAMM</name>
<dbReference type="SUPFAM" id="SSF55031">
    <property type="entry name" value="Bacterial exopeptidase dimerisation domain"/>
    <property type="match status" value="1"/>
</dbReference>